<dbReference type="Gene3D" id="3.10.180.10">
    <property type="entry name" value="2,3-Dihydroxybiphenyl 1,2-Dioxygenase, domain 1"/>
    <property type="match status" value="2"/>
</dbReference>
<dbReference type="InterPro" id="IPR029068">
    <property type="entry name" value="Glyas_Bleomycin-R_OHBP_Dase"/>
</dbReference>
<dbReference type="PANTHER" id="PTHR35908:SF1">
    <property type="entry name" value="CONSERVED PROTEIN"/>
    <property type="match status" value="1"/>
</dbReference>
<reference evidence="2 3" key="1">
    <citation type="submission" date="2019-05" db="EMBL/GenBank/DDBJ databases">
        <title>Mumia sp. nov., isolated from the intestinal contents of plateau pika (Ochotona curzoniae) in the Qinghai-Tibet plateau of China.</title>
        <authorList>
            <person name="Tian Z."/>
        </authorList>
    </citation>
    <scope>NUCLEOTIDE SEQUENCE [LARGE SCALE GENOMIC DNA]</scope>
    <source>
        <strain evidence="3">527</strain>
    </source>
</reference>
<evidence type="ECO:0000313" key="3">
    <source>
        <dbReference type="Proteomes" id="UP000306740"/>
    </source>
</evidence>
<proteinExistence type="predicted"/>
<dbReference type="CDD" id="cd06587">
    <property type="entry name" value="VOC"/>
    <property type="match status" value="1"/>
</dbReference>
<dbReference type="Proteomes" id="UP000306740">
    <property type="component" value="Unassembled WGS sequence"/>
</dbReference>
<evidence type="ECO:0000313" key="2">
    <source>
        <dbReference type="EMBL" id="TNC49097.1"/>
    </source>
</evidence>
<accession>A0A5C4MYN6</accession>
<name>A0A5C4MYN6_9ACTN</name>
<sequence length="237" mass="26142">MADVRFKDLCIDVNDVPAATAFWAAALGLTPEALPGGDAVLRGPTPEHRVWINAVPERRTVKQRVHFDVHGRSVAEYEAMGATRLPGWDTPWTVMGDPESGGELCVFERDDAWWAAHPEPYRLYEVGVDAADHAAMTGWWADVLGADAGDDGRDFSWVEPPGAPFETLVFQTVPEPKTVKNRIHWDVTGAPGAVDELVRRGARVLRSPDSVIRWTVMADPEGNEFCLFDEEPVEEGP</sequence>
<organism evidence="2 3">
    <name type="scientific">Mumia zhuanghuii</name>
    <dbReference type="NCBI Taxonomy" id="2585211"/>
    <lineage>
        <taxon>Bacteria</taxon>
        <taxon>Bacillati</taxon>
        <taxon>Actinomycetota</taxon>
        <taxon>Actinomycetes</taxon>
        <taxon>Propionibacteriales</taxon>
        <taxon>Nocardioidaceae</taxon>
        <taxon>Mumia</taxon>
    </lineage>
</organism>
<dbReference type="PANTHER" id="PTHR35908">
    <property type="entry name" value="HYPOTHETICAL FUSION PROTEIN"/>
    <property type="match status" value="1"/>
</dbReference>
<dbReference type="AlphaFoldDB" id="A0A5C4MYN6"/>
<dbReference type="SUPFAM" id="SSF54593">
    <property type="entry name" value="Glyoxalase/Bleomycin resistance protein/Dihydroxybiphenyl dioxygenase"/>
    <property type="match status" value="2"/>
</dbReference>
<gene>
    <name evidence="2" type="ORF">FHE65_06165</name>
</gene>
<dbReference type="Pfam" id="PF18029">
    <property type="entry name" value="Glyoxalase_6"/>
    <property type="match status" value="2"/>
</dbReference>
<dbReference type="EMBL" id="VDFR01000028">
    <property type="protein sequence ID" value="TNC49097.1"/>
    <property type="molecule type" value="Genomic_DNA"/>
</dbReference>
<comment type="caution">
    <text evidence="2">The sequence shown here is derived from an EMBL/GenBank/DDBJ whole genome shotgun (WGS) entry which is preliminary data.</text>
</comment>
<feature type="domain" description="Glyoxalase-like" evidence="1">
    <location>
        <begin position="126"/>
        <end position="228"/>
    </location>
</feature>
<feature type="domain" description="Glyoxalase-like" evidence="1">
    <location>
        <begin position="9"/>
        <end position="107"/>
    </location>
</feature>
<evidence type="ECO:0000259" key="1">
    <source>
        <dbReference type="Pfam" id="PF18029"/>
    </source>
</evidence>
<dbReference type="InterPro" id="IPR041581">
    <property type="entry name" value="Glyoxalase_6"/>
</dbReference>
<protein>
    <submittedName>
        <fullName evidence="2">VOC family protein</fullName>
    </submittedName>
</protein>
<dbReference type="RefSeq" id="WP_139087689.1">
    <property type="nucleotide sequence ID" value="NZ_VDFR01000028.1"/>
</dbReference>
<dbReference type="OrthoDB" id="3212826at2"/>